<dbReference type="EMBL" id="LN902848">
    <property type="protein sequence ID" value="CDS43486.1"/>
    <property type="molecule type" value="Genomic_DNA"/>
</dbReference>
<organism evidence="1 2">
    <name type="scientific">Echinococcus multilocularis</name>
    <name type="common">Fox tapeworm</name>
    <dbReference type="NCBI Taxonomy" id="6211"/>
    <lineage>
        <taxon>Eukaryota</taxon>
        <taxon>Metazoa</taxon>
        <taxon>Spiralia</taxon>
        <taxon>Lophotrochozoa</taxon>
        <taxon>Platyhelminthes</taxon>
        <taxon>Cestoda</taxon>
        <taxon>Eucestoda</taxon>
        <taxon>Cyclophyllidea</taxon>
        <taxon>Taeniidae</taxon>
        <taxon>Echinococcus</taxon>
    </lineage>
</organism>
<gene>
    <name evidence="1" type="ORF">EmuJ_001125500</name>
</gene>
<dbReference type="Proteomes" id="UP000017246">
    <property type="component" value="Unassembled WGS sequence"/>
</dbReference>
<evidence type="ECO:0000313" key="2">
    <source>
        <dbReference type="Proteomes" id="UP000017246"/>
    </source>
</evidence>
<reference evidence="1" key="2">
    <citation type="submission" date="2015-11" db="EMBL/GenBank/DDBJ databases">
        <authorList>
            <person name="Zhang Y."/>
            <person name="Guo Z."/>
        </authorList>
    </citation>
    <scope>NUCLEOTIDE SEQUENCE</scope>
</reference>
<protein>
    <submittedName>
        <fullName evidence="1">Expressed protein</fullName>
    </submittedName>
</protein>
<keyword evidence="2" id="KW-1185">Reference proteome</keyword>
<name>A0A068YJP3_ECHMU</name>
<evidence type="ECO:0000313" key="1">
    <source>
        <dbReference type="EMBL" id="CDS43486.1"/>
    </source>
</evidence>
<dbReference type="AlphaFoldDB" id="A0A068YJP3"/>
<sequence>MWQCQCKWSCCYGWQTAYTPVRRTDMQVASA</sequence>
<reference evidence="1" key="1">
    <citation type="journal article" date="2013" name="Nature">
        <title>The genomes of four tapeworm species reveal adaptations to parasitism.</title>
        <authorList>
            <person name="Tsai I.J."/>
            <person name="Zarowiecki M."/>
            <person name="Holroyd N."/>
            <person name="Garciarrubio A."/>
            <person name="Sanchez-Flores A."/>
            <person name="Brooks K.L."/>
            <person name="Tracey A."/>
            <person name="Bobes R.J."/>
            <person name="Fragoso G."/>
            <person name="Sciutto E."/>
            <person name="Aslett M."/>
            <person name="Beasley H."/>
            <person name="Bennett H.M."/>
            <person name="Cai J."/>
            <person name="Camicia F."/>
            <person name="Clark R."/>
            <person name="Cucher M."/>
            <person name="De Silva N."/>
            <person name="Day T.A."/>
            <person name="Deplazes P."/>
            <person name="Estrada K."/>
            <person name="Fernandez C."/>
            <person name="Holland P.W."/>
            <person name="Hou J."/>
            <person name="Hu S."/>
            <person name="Huckvale T."/>
            <person name="Hung S.S."/>
            <person name="Kamenetzky L."/>
            <person name="Keane J.A."/>
            <person name="Kiss F."/>
            <person name="Koziol U."/>
            <person name="Lambert O."/>
            <person name="Liu K."/>
            <person name="Luo X."/>
            <person name="Luo Y."/>
            <person name="Macchiaroli N."/>
            <person name="Nichol S."/>
            <person name="Paps J."/>
            <person name="Parkinson J."/>
            <person name="Pouchkina-Stantcheva N."/>
            <person name="Riddiford N."/>
            <person name="Rosenzvit M."/>
            <person name="Salinas G."/>
            <person name="Wasmuth J.D."/>
            <person name="Zamanian M."/>
            <person name="Zheng Y."/>
            <person name="Cai X."/>
            <person name="Soberon X."/>
            <person name="Olson P.D."/>
            <person name="Laclette J.P."/>
            <person name="Brehm K."/>
            <person name="Berriman M."/>
            <person name="Garciarrubio A."/>
            <person name="Bobes R.J."/>
            <person name="Fragoso G."/>
            <person name="Sanchez-Flores A."/>
            <person name="Estrada K."/>
            <person name="Cevallos M.A."/>
            <person name="Morett E."/>
            <person name="Gonzalez V."/>
            <person name="Portillo T."/>
            <person name="Ochoa-Leyva A."/>
            <person name="Jose M.V."/>
            <person name="Sciutto E."/>
            <person name="Landa A."/>
            <person name="Jimenez L."/>
            <person name="Valdes V."/>
            <person name="Carrero J.C."/>
            <person name="Larralde C."/>
            <person name="Morales-Montor J."/>
            <person name="Limon-Lason J."/>
            <person name="Soberon X."/>
            <person name="Laclette J.P."/>
        </authorList>
    </citation>
    <scope>NUCLEOTIDE SEQUENCE [LARGE SCALE GENOMIC DNA]</scope>
</reference>
<accession>A0A068YJP3</accession>
<proteinExistence type="predicted"/>